<comment type="caution">
    <text evidence="11">The sequence shown here is derived from an EMBL/GenBank/DDBJ whole genome shotgun (WGS) entry which is preliminary data.</text>
</comment>
<gene>
    <name evidence="11" type="ORF">KP79_PYT00898</name>
</gene>
<dbReference type="STRING" id="6573.A0A210QNH1"/>
<name>A0A210QNH1_MIZYE</name>
<evidence type="ECO:0000256" key="6">
    <source>
        <dbReference type="ARBA" id="ARBA00023170"/>
    </source>
</evidence>
<dbReference type="OrthoDB" id="5975505at2759"/>
<keyword evidence="5 9" id="KW-0472">Membrane</keyword>
<organism evidence="11 12">
    <name type="scientific">Mizuhopecten yessoensis</name>
    <name type="common">Japanese scallop</name>
    <name type="synonym">Patinopecten yessoensis</name>
    <dbReference type="NCBI Taxonomy" id="6573"/>
    <lineage>
        <taxon>Eukaryota</taxon>
        <taxon>Metazoa</taxon>
        <taxon>Spiralia</taxon>
        <taxon>Lophotrochozoa</taxon>
        <taxon>Mollusca</taxon>
        <taxon>Bivalvia</taxon>
        <taxon>Autobranchia</taxon>
        <taxon>Pteriomorphia</taxon>
        <taxon>Pectinida</taxon>
        <taxon>Pectinoidea</taxon>
        <taxon>Pectinidae</taxon>
        <taxon>Mizuhopecten</taxon>
    </lineage>
</organism>
<proteinExistence type="inferred from homology"/>
<dbReference type="Pfam" id="PF00001">
    <property type="entry name" value="7tm_1"/>
    <property type="match status" value="1"/>
</dbReference>
<feature type="transmembrane region" description="Helical" evidence="9">
    <location>
        <begin position="105"/>
        <end position="135"/>
    </location>
</feature>
<reference evidence="11 12" key="1">
    <citation type="journal article" date="2017" name="Nat. Ecol. Evol.">
        <title>Scallop genome provides insights into evolution of bilaterian karyotype and development.</title>
        <authorList>
            <person name="Wang S."/>
            <person name="Zhang J."/>
            <person name="Jiao W."/>
            <person name="Li J."/>
            <person name="Xun X."/>
            <person name="Sun Y."/>
            <person name="Guo X."/>
            <person name="Huan P."/>
            <person name="Dong B."/>
            <person name="Zhang L."/>
            <person name="Hu X."/>
            <person name="Sun X."/>
            <person name="Wang J."/>
            <person name="Zhao C."/>
            <person name="Wang Y."/>
            <person name="Wang D."/>
            <person name="Huang X."/>
            <person name="Wang R."/>
            <person name="Lv J."/>
            <person name="Li Y."/>
            <person name="Zhang Z."/>
            <person name="Liu B."/>
            <person name="Lu W."/>
            <person name="Hui Y."/>
            <person name="Liang J."/>
            <person name="Zhou Z."/>
            <person name="Hou R."/>
            <person name="Li X."/>
            <person name="Liu Y."/>
            <person name="Li H."/>
            <person name="Ning X."/>
            <person name="Lin Y."/>
            <person name="Zhao L."/>
            <person name="Xing Q."/>
            <person name="Dou J."/>
            <person name="Li Y."/>
            <person name="Mao J."/>
            <person name="Guo H."/>
            <person name="Dou H."/>
            <person name="Li T."/>
            <person name="Mu C."/>
            <person name="Jiang W."/>
            <person name="Fu Q."/>
            <person name="Fu X."/>
            <person name="Miao Y."/>
            <person name="Liu J."/>
            <person name="Yu Q."/>
            <person name="Li R."/>
            <person name="Liao H."/>
            <person name="Li X."/>
            <person name="Kong Y."/>
            <person name="Jiang Z."/>
            <person name="Chourrout D."/>
            <person name="Li R."/>
            <person name="Bao Z."/>
        </authorList>
    </citation>
    <scope>NUCLEOTIDE SEQUENCE [LARGE SCALE GENOMIC DNA]</scope>
    <source>
        <strain evidence="11 12">PY_sf001</strain>
    </source>
</reference>
<keyword evidence="3 9" id="KW-1133">Transmembrane helix</keyword>
<dbReference type="PANTHER" id="PTHR45695">
    <property type="entry name" value="LEUCOKININ RECEPTOR-RELATED"/>
    <property type="match status" value="1"/>
</dbReference>
<dbReference type="SUPFAM" id="SSF81321">
    <property type="entry name" value="Family A G protein-coupled receptor-like"/>
    <property type="match status" value="1"/>
</dbReference>
<dbReference type="GO" id="GO:0004930">
    <property type="term" value="F:G protein-coupled receptor activity"/>
    <property type="evidence" value="ECO:0007669"/>
    <property type="project" value="UniProtKB-KW"/>
</dbReference>
<dbReference type="InterPro" id="IPR000276">
    <property type="entry name" value="GPCR_Rhodpsn"/>
</dbReference>
<dbReference type="Gene3D" id="1.20.1070.10">
    <property type="entry name" value="Rhodopsin 7-helix transmembrane proteins"/>
    <property type="match status" value="1"/>
</dbReference>
<keyword evidence="2 8" id="KW-0812">Transmembrane</keyword>
<dbReference type="PROSITE" id="PS00237">
    <property type="entry name" value="G_PROTEIN_RECEP_F1_1"/>
    <property type="match status" value="1"/>
</dbReference>
<dbReference type="EMBL" id="NEDP02002677">
    <property type="protein sequence ID" value="OWF50290.1"/>
    <property type="molecule type" value="Genomic_DNA"/>
</dbReference>
<evidence type="ECO:0000256" key="1">
    <source>
        <dbReference type="ARBA" id="ARBA00004141"/>
    </source>
</evidence>
<comment type="similarity">
    <text evidence="8">Belongs to the G-protein coupled receptor 1 family.</text>
</comment>
<evidence type="ECO:0000256" key="4">
    <source>
        <dbReference type="ARBA" id="ARBA00023040"/>
    </source>
</evidence>
<feature type="transmembrane region" description="Helical" evidence="9">
    <location>
        <begin position="47"/>
        <end position="65"/>
    </location>
</feature>
<evidence type="ECO:0000256" key="8">
    <source>
        <dbReference type="RuleBase" id="RU000688"/>
    </source>
</evidence>
<evidence type="ECO:0000313" key="11">
    <source>
        <dbReference type="EMBL" id="OWF50290.1"/>
    </source>
</evidence>
<dbReference type="PANTHER" id="PTHR45695:SF9">
    <property type="entry name" value="LEUCOKININ RECEPTOR"/>
    <property type="match status" value="1"/>
</dbReference>
<accession>A0A210QNH1</accession>
<dbReference type="PRINTS" id="PR00237">
    <property type="entry name" value="GPCRRHODOPSN"/>
</dbReference>
<feature type="transmembrane region" description="Helical" evidence="9">
    <location>
        <begin position="156"/>
        <end position="181"/>
    </location>
</feature>
<keyword evidence="7 8" id="KW-0807">Transducer</keyword>
<evidence type="ECO:0000313" key="12">
    <source>
        <dbReference type="Proteomes" id="UP000242188"/>
    </source>
</evidence>
<dbReference type="InterPro" id="IPR017452">
    <property type="entry name" value="GPCR_Rhodpsn_7TM"/>
</dbReference>
<feature type="transmembrane region" description="Helical" evidence="9">
    <location>
        <begin position="12"/>
        <end position="35"/>
    </location>
</feature>
<evidence type="ECO:0000256" key="3">
    <source>
        <dbReference type="ARBA" id="ARBA00022989"/>
    </source>
</evidence>
<evidence type="ECO:0000256" key="7">
    <source>
        <dbReference type="ARBA" id="ARBA00023224"/>
    </source>
</evidence>
<evidence type="ECO:0000256" key="5">
    <source>
        <dbReference type="ARBA" id="ARBA00023136"/>
    </source>
</evidence>
<dbReference type="PROSITE" id="PS50262">
    <property type="entry name" value="G_PROTEIN_RECEP_F1_2"/>
    <property type="match status" value="1"/>
</dbReference>
<evidence type="ECO:0000256" key="9">
    <source>
        <dbReference type="SAM" id="Phobius"/>
    </source>
</evidence>
<keyword evidence="6 8" id="KW-0675">Receptor</keyword>
<dbReference type="GO" id="GO:0005886">
    <property type="term" value="C:plasma membrane"/>
    <property type="evidence" value="ECO:0007669"/>
    <property type="project" value="TreeGrafter"/>
</dbReference>
<evidence type="ECO:0000256" key="2">
    <source>
        <dbReference type="ARBA" id="ARBA00022692"/>
    </source>
</evidence>
<sequence>MTISFKHCIVLSLVASVLSLTLIAYDRFFGIVFALRAHMTEKRARTSLILIWLSALAVALPVLLYRKLNVRHWSDHVEQWCDDEFPTWTTTVDNVTVTEQTSRTAYYVVVSVVLYFVPIIVMTFAYSIIIMKLWISTIPGEIVDKRVEVQARTKRKVIMMLVVILVVFGVCWLPCQVILLYSELRPDKEQRLGDWFRDVQFSGYCMAYSNSALNPLIYAGFNANFKRGKFKCMPEIFVSKSSFISTV</sequence>
<keyword evidence="12" id="KW-1185">Reference proteome</keyword>
<dbReference type="AlphaFoldDB" id="A0A210QNH1"/>
<protein>
    <submittedName>
        <fullName evidence="11">Substance-P receptor</fullName>
    </submittedName>
</protein>
<keyword evidence="4 8" id="KW-0297">G-protein coupled receptor</keyword>
<dbReference type="Proteomes" id="UP000242188">
    <property type="component" value="Unassembled WGS sequence"/>
</dbReference>
<feature type="domain" description="G-protein coupled receptors family 1 profile" evidence="10">
    <location>
        <begin position="1"/>
        <end position="218"/>
    </location>
</feature>
<feature type="transmembrane region" description="Helical" evidence="9">
    <location>
        <begin position="201"/>
        <end position="221"/>
    </location>
</feature>
<evidence type="ECO:0000259" key="10">
    <source>
        <dbReference type="PROSITE" id="PS50262"/>
    </source>
</evidence>
<comment type="subcellular location">
    <subcellularLocation>
        <location evidence="1">Membrane</location>
        <topology evidence="1">Multi-pass membrane protein</topology>
    </subcellularLocation>
</comment>